<dbReference type="Pfam" id="PF21722">
    <property type="entry name" value="Gly_rich_2"/>
    <property type="match status" value="1"/>
</dbReference>
<accession>M2XVC9</accession>
<evidence type="ECO:0000313" key="3">
    <source>
        <dbReference type="EMBL" id="EME27618.1"/>
    </source>
</evidence>
<evidence type="ECO:0000313" key="4">
    <source>
        <dbReference type="Proteomes" id="UP000030680"/>
    </source>
</evidence>
<dbReference type="AlphaFoldDB" id="M2XVC9"/>
<gene>
    <name evidence="3" type="ORF">Gasu_49100</name>
</gene>
<dbReference type="EMBL" id="KB454530">
    <property type="protein sequence ID" value="EME27618.1"/>
    <property type="molecule type" value="Genomic_DNA"/>
</dbReference>
<feature type="compositionally biased region" description="Gly residues" evidence="1">
    <location>
        <begin position="244"/>
        <end position="269"/>
    </location>
</feature>
<name>M2XVC9_GALSU</name>
<protein>
    <recommendedName>
        <fullName evidence="2">Glycine-rich domain-containing protein</fullName>
    </recommendedName>
</protein>
<dbReference type="RefSeq" id="XP_005704138.1">
    <property type="nucleotide sequence ID" value="XM_005704081.1"/>
</dbReference>
<sequence length="377" mass="38606">MLGKCRQISYSYPSTYTVQVPRGPDVHVIFGSKVLLGNRTLYKVFATTVFPPVSITVNIPDCRESGFGETSLKVDDILMNTSFAPELCPQENDPLIEERVYESFQGTHRIRFRGYLEENSLEPFFQDEAPASFLTQVGQARPHVFRSYDSPGLYTVTVSAGVHKARGLVIGGGGGGGAGGCSLVTSCSATPVGGGGGGAGGTAFGDTTVAPGDKLKVYVGKGGSGGNPGCGGGDGTFSGFVRLSGGGGRGGNPGSTSGPGSGGTGGGASGRTVKEGGSGSNGAASQGGSGGNPYEYELYNNGEGGIGGSYFGDVGQPGKAGLVHVIFDPSSSVMDIEHFRKEYEKLAQRCGFFSIIAGGLSHLYETPDDYTKAFSSI</sequence>
<feature type="compositionally biased region" description="Gly residues" evidence="1">
    <location>
        <begin position="276"/>
        <end position="291"/>
    </location>
</feature>
<feature type="region of interest" description="Disordered" evidence="1">
    <location>
        <begin position="241"/>
        <end position="295"/>
    </location>
</feature>
<dbReference type="GeneID" id="17086509"/>
<keyword evidence="4" id="KW-1185">Reference proteome</keyword>
<dbReference type="Gramene" id="EME27618">
    <property type="protein sequence ID" value="EME27618"/>
    <property type="gene ID" value="Gasu_49100"/>
</dbReference>
<evidence type="ECO:0000256" key="1">
    <source>
        <dbReference type="SAM" id="MobiDB-lite"/>
    </source>
</evidence>
<evidence type="ECO:0000259" key="2">
    <source>
        <dbReference type="Pfam" id="PF21722"/>
    </source>
</evidence>
<dbReference type="InterPro" id="IPR049304">
    <property type="entry name" value="Gly_rich_dom"/>
</dbReference>
<dbReference type="Proteomes" id="UP000030680">
    <property type="component" value="Unassembled WGS sequence"/>
</dbReference>
<dbReference type="KEGG" id="gsl:Gasu_49100"/>
<organism evidence="3 4">
    <name type="scientific">Galdieria sulphuraria</name>
    <name type="common">Red alga</name>
    <dbReference type="NCBI Taxonomy" id="130081"/>
    <lineage>
        <taxon>Eukaryota</taxon>
        <taxon>Rhodophyta</taxon>
        <taxon>Bangiophyceae</taxon>
        <taxon>Galdieriales</taxon>
        <taxon>Galdieriaceae</taxon>
        <taxon>Galdieria</taxon>
    </lineage>
</organism>
<proteinExistence type="predicted"/>
<feature type="domain" description="Glycine-rich" evidence="2">
    <location>
        <begin position="151"/>
        <end position="315"/>
    </location>
</feature>
<reference evidence="4" key="1">
    <citation type="journal article" date="2013" name="Science">
        <title>Gene transfer from bacteria and archaea facilitated evolution of an extremophilic eukaryote.</title>
        <authorList>
            <person name="Schonknecht G."/>
            <person name="Chen W.H."/>
            <person name="Ternes C.M."/>
            <person name="Barbier G.G."/>
            <person name="Shrestha R.P."/>
            <person name="Stanke M."/>
            <person name="Brautigam A."/>
            <person name="Baker B.J."/>
            <person name="Banfield J.F."/>
            <person name="Garavito R.M."/>
            <person name="Carr K."/>
            <person name="Wilkerson C."/>
            <person name="Rensing S.A."/>
            <person name="Gagneul D."/>
            <person name="Dickenson N.E."/>
            <person name="Oesterhelt C."/>
            <person name="Lercher M.J."/>
            <person name="Weber A.P."/>
        </authorList>
    </citation>
    <scope>NUCLEOTIDE SEQUENCE [LARGE SCALE GENOMIC DNA]</scope>
    <source>
        <strain evidence="4">074W</strain>
    </source>
</reference>